<dbReference type="PROSITE" id="PS50853">
    <property type="entry name" value="FN3"/>
    <property type="match status" value="1"/>
</dbReference>
<keyword evidence="3" id="KW-1185">Reference proteome</keyword>
<dbReference type="InterPro" id="IPR003961">
    <property type="entry name" value="FN3_dom"/>
</dbReference>
<dbReference type="Proteomes" id="UP000683557">
    <property type="component" value="Chromosome"/>
</dbReference>
<sequence length="217" mass="24508">MSVFDKFVMNHAEMDPQDFIHWLDDAATLQAAHPKISTQKDVWVPGTSEYRAHKEAIARELEKAAALNVAMTKELEAAIAAALEDVHTNANYLMLRAKHEKDDSWLHNSGYQHKEKPKRMFDRAVAAVALMLRAKNGPNIGEVTLSWDKDFGAGSYQLQICKGHPNGDESFYDYGFLKKVRTVVGNLERASWYYFRIRSIGNNEVGPWSEPVGIIVT</sequence>
<name>A0ABX8J3L0_9BACT</name>
<proteinExistence type="predicted"/>
<evidence type="ECO:0000259" key="1">
    <source>
        <dbReference type="PROSITE" id="PS50853"/>
    </source>
</evidence>
<organism evidence="2 3">
    <name type="scientific">Geomonas oryzisoli</name>
    <dbReference type="NCBI Taxonomy" id="2847992"/>
    <lineage>
        <taxon>Bacteria</taxon>
        <taxon>Pseudomonadati</taxon>
        <taxon>Thermodesulfobacteriota</taxon>
        <taxon>Desulfuromonadia</taxon>
        <taxon>Geobacterales</taxon>
        <taxon>Geobacteraceae</taxon>
        <taxon>Geomonas</taxon>
    </lineage>
</organism>
<dbReference type="CDD" id="cd00063">
    <property type="entry name" value="FN3"/>
    <property type="match status" value="1"/>
</dbReference>
<feature type="domain" description="Fibronectin type-III" evidence="1">
    <location>
        <begin position="128"/>
        <end position="217"/>
    </location>
</feature>
<dbReference type="RefSeq" id="WP_216799197.1">
    <property type="nucleotide sequence ID" value="NZ_CP076723.1"/>
</dbReference>
<evidence type="ECO:0000313" key="2">
    <source>
        <dbReference type="EMBL" id="QWV92383.1"/>
    </source>
</evidence>
<dbReference type="EMBL" id="CP076723">
    <property type="protein sequence ID" value="QWV92383.1"/>
    <property type="molecule type" value="Genomic_DNA"/>
</dbReference>
<gene>
    <name evidence="2" type="ORF">KP004_14360</name>
</gene>
<protein>
    <submittedName>
        <fullName evidence="2">Fibronectin type III domain-containing protein</fullName>
    </submittedName>
</protein>
<accession>A0ABX8J3L0</accession>
<reference evidence="2 3" key="1">
    <citation type="submission" date="2021-06" db="EMBL/GenBank/DDBJ databases">
        <title>Gemonas diversity in paddy soil.</title>
        <authorList>
            <person name="Liu G."/>
        </authorList>
    </citation>
    <scope>NUCLEOTIDE SEQUENCE [LARGE SCALE GENOMIC DNA]</scope>
    <source>
        <strain evidence="2 3">RG10</strain>
    </source>
</reference>
<evidence type="ECO:0000313" key="3">
    <source>
        <dbReference type="Proteomes" id="UP000683557"/>
    </source>
</evidence>